<sequence length="65" mass="6893">MPNGNERNASDIIAKLSRIAIAVATLGQKRVNPSECFRPSAQMISSRPAANKASQPFMMAACSDA</sequence>
<dbReference type="HOGENOM" id="CLU_2841188_0_0_5"/>
<protein>
    <submittedName>
        <fullName evidence="1">Uncharacterized protein</fullName>
    </submittedName>
</protein>
<evidence type="ECO:0000313" key="1">
    <source>
        <dbReference type="EMBL" id="BAM88358.1"/>
    </source>
</evidence>
<dbReference type="Proteomes" id="UP000011841">
    <property type="component" value="Chromosome"/>
</dbReference>
<dbReference type="STRING" id="1245469.S58_23520"/>
<dbReference type="AlphaFoldDB" id="M4Z4L3"/>
<keyword evidence="2" id="KW-1185">Reference proteome</keyword>
<accession>M4Z4L3</accession>
<name>M4Z4L3_9BRAD</name>
<reference evidence="1 2" key="1">
    <citation type="journal article" date="2013" name="Appl. Environ. Microbiol.">
        <title>Genome analysis suggests that the soil oligotrophic bacterium Agromonas oligotrophica (Bradyrhizobium oligotrophicum) is a nitrogen-fixing symbiont of Aeschynomene indica.</title>
        <authorList>
            <person name="Okubo T."/>
            <person name="Fukushima S."/>
            <person name="Itakura M."/>
            <person name="Oshima K."/>
            <person name="Longtonglang A."/>
            <person name="Teaumroong N."/>
            <person name="Mitsui H."/>
            <person name="Hattori M."/>
            <person name="Hattori R."/>
            <person name="Hattori T."/>
            <person name="Minamisawa K."/>
        </authorList>
    </citation>
    <scope>NUCLEOTIDE SEQUENCE [LARGE SCALE GENOMIC DNA]</scope>
    <source>
        <strain evidence="1 2">S58</strain>
    </source>
</reference>
<proteinExistence type="predicted"/>
<dbReference type="EMBL" id="AP012603">
    <property type="protein sequence ID" value="BAM88358.1"/>
    <property type="molecule type" value="Genomic_DNA"/>
</dbReference>
<gene>
    <name evidence="1" type="ORF">S58_23520</name>
</gene>
<organism evidence="1 2">
    <name type="scientific">Bradyrhizobium oligotrophicum S58</name>
    <dbReference type="NCBI Taxonomy" id="1245469"/>
    <lineage>
        <taxon>Bacteria</taxon>
        <taxon>Pseudomonadati</taxon>
        <taxon>Pseudomonadota</taxon>
        <taxon>Alphaproteobacteria</taxon>
        <taxon>Hyphomicrobiales</taxon>
        <taxon>Nitrobacteraceae</taxon>
        <taxon>Bradyrhizobium</taxon>
    </lineage>
</organism>
<evidence type="ECO:0000313" key="2">
    <source>
        <dbReference type="Proteomes" id="UP000011841"/>
    </source>
</evidence>
<dbReference type="KEGG" id="aol:S58_23520"/>